<keyword evidence="2" id="KW-0472">Membrane</keyword>
<evidence type="ECO:0000313" key="4">
    <source>
        <dbReference type="Proteomes" id="UP001515480"/>
    </source>
</evidence>
<keyword evidence="4" id="KW-1185">Reference proteome</keyword>
<comment type="caution">
    <text evidence="3">The sequence shown here is derived from an EMBL/GenBank/DDBJ whole genome shotgun (WGS) entry which is preliminary data.</text>
</comment>
<proteinExistence type="predicted"/>
<evidence type="ECO:0000256" key="2">
    <source>
        <dbReference type="SAM" id="Phobius"/>
    </source>
</evidence>
<feature type="region of interest" description="Disordered" evidence="1">
    <location>
        <begin position="51"/>
        <end position="78"/>
    </location>
</feature>
<organism evidence="3 4">
    <name type="scientific">Prymnesium parvum</name>
    <name type="common">Toxic golden alga</name>
    <dbReference type="NCBI Taxonomy" id="97485"/>
    <lineage>
        <taxon>Eukaryota</taxon>
        <taxon>Haptista</taxon>
        <taxon>Haptophyta</taxon>
        <taxon>Prymnesiophyceae</taxon>
        <taxon>Prymnesiales</taxon>
        <taxon>Prymnesiaceae</taxon>
        <taxon>Prymnesium</taxon>
    </lineage>
</organism>
<sequence length="321" mass="34741">MAAPPPSPSSPFTAAPSEHSTTVFAAGLFLFLVLPLALALFVASRLTGRTTPQRELVPSSGDELSDWEEMEPSHPREARGGECALMCADADDARADGRGASRRGCRPTACVSPPPEESPSQLVPSRPPRKTRGKGSNEFTTICFRKGDWKSRLEKPLVMAANLSRVHDMTELSVAVRSAYEQALQQGLAQGDGDLGPITIECQLIDGEMVALTPQMERFCDKDVRALFVTTNLSESVVFKPSGSDKLPLTFRCASNDTEDGEEAGLIDLSLSGCCGVQSSHGGLRITSCTDVEDASPSSRKQRQADIYRFRASKLRHYFTM</sequence>
<feature type="transmembrane region" description="Helical" evidence="2">
    <location>
        <begin position="20"/>
        <end position="43"/>
    </location>
</feature>
<feature type="region of interest" description="Disordered" evidence="1">
    <location>
        <begin position="96"/>
        <end position="136"/>
    </location>
</feature>
<evidence type="ECO:0000256" key="1">
    <source>
        <dbReference type="SAM" id="MobiDB-lite"/>
    </source>
</evidence>
<protein>
    <submittedName>
        <fullName evidence="3">Uncharacterized protein</fullName>
    </submittedName>
</protein>
<dbReference type="Proteomes" id="UP001515480">
    <property type="component" value="Unassembled WGS sequence"/>
</dbReference>
<dbReference type="AlphaFoldDB" id="A0AB34K1E6"/>
<name>A0AB34K1E6_PRYPA</name>
<reference evidence="3 4" key="1">
    <citation type="journal article" date="2024" name="Science">
        <title>Giant polyketide synthase enzymes in the biosynthesis of giant marine polyether toxins.</title>
        <authorList>
            <person name="Fallon T.R."/>
            <person name="Shende V.V."/>
            <person name="Wierzbicki I.H."/>
            <person name="Pendleton A.L."/>
            <person name="Watervoot N.F."/>
            <person name="Auber R.P."/>
            <person name="Gonzalez D.J."/>
            <person name="Wisecaver J.H."/>
            <person name="Moore B.S."/>
        </authorList>
    </citation>
    <scope>NUCLEOTIDE SEQUENCE [LARGE SCALE GENOMIC DNA]</scope>
    <source>
        <strain evidence="3 4">12B1</strain>
    </source>
</reference>
<keyword evidence="2" id="KW-1133">Transmembrane helix</keyword>
<evidence type="ECO:0000313" key="3">
    <source>
        <dbReference type="EMBL" id="KAL1528288.1"/>
    </source>
</evidence>
<dbReference type="EMBL" id="JBGBPQ010000002">
    <property type="protein sequence ID" value="KAL1528288.1"/>
    <property type="molecule type" value="Genomic_DNA"/>
</dbReference>
<accession>A0AB34K1E6</accession>
<gene>
    <name evidence="3" type="ORF">AB1Y20_009645</name>
</gene>
<keyword evidence="2" id="KW-0812">Transmembrane</keyword>